<dbReference type="SMART" id="SM00220">
    <property type="entry name" value="S_TKc"/>
    <property type="match status" value="1"/>
</dbReference>
<feature type="compositionally biased region" description="Gly residues" evidence="11">
    <location>
        <begin position="743"/>
        <end position="753"/>
    </location>
</feature>
<dbReference type="InterPro" id="IPR008271">
    <property type="entry name" value="Ser/Thr_kinase_AS"/>
</dbReference>
<evidence type="ECO:0000256" key="5">
    <source>
        <dbReference type="ARBA" id="ARBA00022777"/>
    </source>
</evidence>
<dbReference type="SMART" id="SM00591">
    <property type="entry name" value="RWD"/>
    <property type="match status" value="1"/>
</dbReference>
<dbReference type="Pfam" id="PF05773">
    <property type="entry name" value="RWD"/>
    <property type="match status" value="1"/>
</dbReference>
<evidence type="ECO:0000256" key="8">
    <source>
        <dbReference type="ARBA" id="ARBA00047899"/>
    </source>
</evidence>
<dbReference type="InterPro" id="IPR000719">
    <property type="entry name" value="Prot_kinase_dom"/>
</dbReference>
<feature type="region of interest" description="Disordered" evidence="11">
    <location>
        <begin position="186"/>
        <end position="231"/>
    </location>
</feature>
<dbReference type="SUPFAM" id="SSF54495">
    <property type="entry name" value="UBC-like"/>
    <property type="match status" value="1"/>
</dbReference>
<dbReference type="Gene3D" id="3.10.110.10">
    <property type="entry name" value="Ubiquitin Conjugating Enzyme"/>
    <property type="match status" value="1"/>
</dbReference>
<dbReference type="GO" id="GO:0005737">
    <property type="term" value="C:cytoplasm"/>
    <property type="evidence" value="ECO:0007669"/>
    <property type="project" value="TreeGrafter"/>
</dbReference>
<dbReference type="CDD" id="cd14046">
    <property type="entry name" value="STKc_EIF2AK4_GCN2_rpt2"/>
    <property type="match status" value="1"/>
</dbReference>
<dbReference type="Gene3D" id="3.30.200.20">
    <property type="entry name" value="Phosphorylase Kinase, domain 1"/>
    <property type="match status" value="1"/>
</dbReference>
<dbReference type="PROSITE" id="PS00108">
    <property type="entry name" value="PROTEIN_KINASE_ST"/>
    <property type="match status" value="1"/>
</dbReference>
<keyword evidence="5" id="KW-0418">Kinase</keyword>
<keyword evidence="4 10" id="KW-0547">Nucleotide-binding</keyword>
<feature type="compositionally biased region" description="Acidic residues" evidence="11">
    <location>
        <begin position="186"/>
        <end position="196"/>
    </location>
</feature>
<dbReference type="Gene3D" id="3.30.930.10">
    <property type="entry name" value="Bira Bifunctional Protein, Domain 2"/>
    <property type="match status" value="1"/>
</dbReference>
<dbReference type="PROSITE" id="PS50011">
    <property type="entry name" value="PROTEIN_KINASE_DOM"/>
    <property type="match status" value="2"/>
</dbReference>
<dbReference type="CDD" id="cd23823">
    <property type="entry name" value="RWD_GCN2"/>
    <property type="match status" value="1"/>
</dbReference>
<keyword evidence="3" id="KW-0808">Transferase</keyword>
<reference evidence="14" key="1">
    <citation type="submission" date="2017-05" db="UniProtKB">
        <authorList>
            <consortium name="EnsemblMetazoa"/>
        </authorList>
    </citation>
    <scope>IDENTIFICATION</scope>
</reference>
<dbReference type="FunFam" id="3.10.110.10:FF:000050">
    <property type="entry name" value="eIF-2-alpha kinase GCN2"/>
    <property type="match status" value="1"/>
</dbReference>
<dbReference type="Gene3D" id="1.10.510.10">
    <property type="entry name" value="Transferase(Phosphotransferase) domain 1"/>
    <property type="match status" value="2"/>
</dbReference>
<evidence type="ECO:0000256" key="1">
    <source>
        <dbReference type="ARBA" id="ARBA00012513"/>
    </source>
</evidence>
<dbReference type="EC" id="2.7.11.1" evidence="1"/>
<keyword evidence="2" id="KW-0723">Serine/threonine-protein kinase</keyword>
<dbReference type="GO" id="GO:0010468">
    <property type="term" value="P:regulation of gene expression"/>
    <property type="evidence" value="ECO:0007669"/>
    <property type="project" value="UniProtKB-ARBA"/>
</dbReference>
<dbReference type="PANTHER" id="PTHR11042">
    <property type="entry name" value="EUKARYOTIC TRANSLATION INITIATION FACTOR 2-ALPHA KINASE EIF2-ALPHA KINASE -RELATED"/>
    <property type="match status" value="1"/>
</dbReference>
<keyword evidence="6 10" id="KW-0067">ATP-binding</keyword>
<dbReference type="GO" id="GO:0005634">
    <property type="term" value="C:nucleus"/>
    <property type="evidence" value="ECO:0007669"/>
    <property type="project" value="TreeGrafter"/>
</dbReference>
<dbReference type="InterPro" id="IPR006575">
    <property type="entry name" value="RWD_dom"/>
</dbReference>
<protein>
    <recommendedName>
        <fullName evidence="1">non-specific serine/threonine protein kinase</fullName>
        <ecNumber evidence="1">2.7.11.1</ecNumber>
    </recommendedName>
</protein>
<dbReference type="GO" id="GO:0004674">
    <property type="term" value="F:protein serine/threonine kinase activity"/>
    <property type="evidence" value="ECO:0007669"/>
    <property type="project" value="UniProtKB-KW"/>
</dbReference>
<feature type="region of interest" description="Disordered" evidence="11">
    <location>
        <begin position="146"/>
        <end position="166"/>
    </location>
</feature>
<dbReference type="Pfam" id="PF00069">
    <property type="entry name" value="Pkinase"/>
    <property type="match status" value="3"/>
</dbReference>
<evidence type="ECO:0000256" key="10">
    <source>
        <dbReference type="PROSITE-ProRule" id="PRU10141"/>
    </source>
</evidence>
<evidence type="ECO:0000256" key="11">
    <source>
        <dbReference type="SAM" id="MobiDB-lite"/>
    </source>
</evidence>
<feature type="domain" description="RWD" evidence="13">
    <location>
        <begin position="12"/>
        <end position="127"/>
    </location>
</feature>
<dbReference type="eggNOG" id="KOG1035">
    <property type="taxonomic scope" value="Eukaryota"/>
</dbReference>
<dbReference type="GO" id="GO:0033554">
    <property type="term" value="P:cellular response to stress"/>
    <property type="evidence" value="ECO:0007669"/>
    <property type="project" value="UniProtKB-ARBA"/>
</dbReference>
<evidence type="ECO:0000256" key="4">
    <source>
        <dbReference type="ARBA" id="ARBA00022741"/>
    </source>
</evidence>
<dbReference type="InterPro" id="IPR036621">
    <property type="entry name" value="Anticodon-bd_dom_sf"/>
</dbReference>
<name>A0A1X7U798_AMPQE</name>
<evidence type="ECO:0000256" key="6">
    <source>
        <dbReference type="ARBA" id="ARBA00022840"/>
    </source>
</evidence>
<organism evidence="14">
    <name type="scientific">Amphimedon queenslandica</name>
    <name type="common">Sponge</name>
    <dbReference type="NCBI Taxonomy" id="400682"/>
    <lineage>
        <taxon>Eukaryota</taxon>
        <taxon>Metazoa</taxon>
        <taxon>Porifera</taxon>
        <taxon>Demospongiae</taxon>
        <taxon>Heteroscleromorpha</taxon>
        <taxon>Haplosclerida</taxon>
        <taxon>Niphatidae</taxon>
        <taxon>Amphimedon</taxon>
    </lineage>
</organism>
<dbReference type="STRING" id="400682.A0A1X7U798"/>
<dbReference type="PROSITE" id="PS50908">
    <property type="entry name" value="RWD"/>
    <property type="match status" value="1"/>
</dbReference>
<accession>A0A1X7U798</accession>
<dbReference type="GO" id="GO:0005524">
    <property type="term" value="F:ATP binding"/>
    <property type="evidence" value="ECO:0007669"/>
    <property type="project" value="UniProtKB-UniRule"/>
</dbReference>
<evidence type="ECO:0000313" key="14">
    <source>
        <dbReference type="EnsemblMetazoa" id="Aqu2.1.23640_001"/>
    </source>
</evidence>
<sequence length="1435" mass="162618">MEDQSYEERQRDELEFLQFVFMSDFEDMREKDTWKIQRPPEIMIKLTPQKSISTSVQRLQISVKLHAKYSSDYPDTPPQLDLIEPHLLSKDLVKELLTEINDLAKSRIGEVMMLEIAQHVQSFLHKHDRPPVSLYEEMVKRREKEAEEESKKKFQEQEVARHQRQEEIAQELQRRQDQLREKLLQDFDEESSSDDELVTKNSNKQTSQKDSDDITNPPLPPPLEDNPIVGRGNGNILRGKLLGDSSHGYYSVYCGMEVDSGSLVCIYEWIIPCKTQKKADTRRSRQVASIRQEYDSFSERFINHSSIVKYLLMRHNLTEHGILVEVTMEYITGGSLNSLLQGSSSSPITGKSLQLYSKQLLEAVAYLHSQGIVHNDIRPSLVFIDPVQGVKLAGHTIIKRLSDLTGKVNEEAWPRGFFTKLGGKKTDILKLGMVIFCMSVGRVTVSYPPDVPEHFSEDFKDFLNKCLNNNEYQRYPAHELLVHPFITPPTFIPGSIDHTHRTEAGFGPLRDKSADSSLADPVSHAGGRSRLEAEFEVLEVLGKGGFGDVIKVRNYLDSRLYAIKKVRLTGGSKMMTKLTREVELLSQMNHENIVRYYNAWIEKYSEPNHHGNEEEGEEFSDSSEDEDTTEEEEEEEEEREEGLSFIEFKLDESTTLNSSDQIRDDSYSFSSDVFTDTEDRDVFKGKVDTPGTNVATLLEADLMVTTPRRGFIHSESSDSVVFQDTSLMAPPGGEGEEGSTAAAGGGGGAGGGRAKQKQTGQSQYLYIQMEYCSNQTLKVLIDSGQLVKSPGFELGWQLFREITEGLAHIHSQGMIHRDLKPVNIFLNSSGHCKIGDFGLATTFSKYHTGLSRQQSIPSNTSILAGDTGLVGTMLYLAPELLKSVVKYTQKVDMYSLGIILYEMSHPPPATVMERVKILTDVRKKEIVFSERFKTSKKMSKQLFVVKWLLNHSPAERPTSAQLLNSSHVPRQIEEEQLQEAVEHTLQNPNSSQYKRLMEKLFSQENSKLFEMSFFSEHSSLDLDKVNKSSFSPTYFLLQQFVWNVTESVFNKHCGLCVNVPFLEPMTESLVGMEGTVQLLESTGKIITLPQHHWLSFSRYVLQHDITYLKRYELFKGYQLSRLPGTHPKERRQFIFDIVSPPTATPTVTPTHSARSNKLIYECELISIATEILSDLQSLLSHSLSKCQGLVCSLNPDIPLHDECLKLVQDLRDLKGLLVDHLYHHLELEDLQDFCCRRHIPHLIIIDNSLLLRNQYKLRSLDTDKGRVISERVVSNIQELIEYIIPKHSIERNDSTEGVPQVSASRSSAAATSTDASSLPAVTITTIGRQKVAGNIKRRYDSHILAKLSPLLTQLPTKSPIEIIAIDFELEALCQLAVEINKSISQSKSDHTSVIKLLTERFPSFGKKYITQVCDAIQERTAKKFSSNYIFIQSCC</sequence>
<proteinExistence type="inferred from homology"/>
<dbReference type="Gene3D" id="3.40.50.800">
    <property type="entry name" value="Anticodon-binding domain"/>
    <property type="match status" value="1"/>
</dbReference>
<evidence type="ECO:0000259" key="12">
    <source>
        <dbReference type="PROSITE" id="PS50011"/>
    </source>
</evidence>
<dbReference type="PROSITE" id="PS00107">
    <property type="entry name" value="PROTEIN_KINASE_ATP"/>
    <property type="match status" value="1"/>
</dbReference>
<feature type="region of interest" description="Disordered" evidence="11">
    <location>
        <begin position="722"/>
        <end position="755"/>
    </location>
</feature>
<feature type="region of interest" description="Disordered" evidence="11">
    <location>
        <begin position="607"/>
        <end position="645"/>
    </location>
</feature>
<dbReference type="EnsemblMetazoa" id="Aqu2.1.23640_001">
    <property type="protein sequence ID" value="Aqu2.1.23640_001"/>
    <property type="gene ID" value="Aqu2.1.23640"/>
</dbReference>
<feature type="domain" description="Protein kinase" evidence="12">
    <location>
        <begin position="535"/>
        <end position="968"/>
    </location>
</feature>
<dbReference type="PANTHER" id="PTHR11042:SF136">
    <property type="entry name" value="EIF-2-ALPHA KINASE GCN2"/>
    <property type="match status" value="1"/>
</dbReference>
<comment type="catalytic activity">
    <reaction evidence="9">
        <text>L-seryl-[protein] + ATP = O-phospho-L-seryl-[protein] + ADP + H(+)</text>
        <dbReference type="Rhea" id="RHEA:17989"/>
        <dbReference type="Rhea" id="RHEA-COMP:9863"/>
        <dbReference type="Rhea" id="RHEA-COMP:11604"/>
        <dbReference type="ChEBI" id="CHEBI:15378"/>
        <dbReference type="ChEBI" id="CHEBI:29999"/>
        <dbReference type="ChEBI" id="CHEBI:30616"/>
        <dbReference type="ChEBI" id="CHEBI:83421"/>
        <dbReference type="ChEBI" id="CHEBI:456216"/>
        <dbReference type="EC" id="2.7.11.1"/>
    </reaction>
</comment>
<feature type="compositionally biased region" description="Acidic residues" evidence="11">
    <location>
        <begin position="614"/>
        <end position="640"/>
    </location>
</feature>
<dbReference type="GO" id="GO:0009893">
    <property type="term" value="P:positive regulation of metabolic process"/>
    <property type="evidence" value="ECO:0007669"/>
    <property type="project" value="UniProtKB-ARBA"/>
</dbReference>
<evidence type="ECO:0000256" key="3">
    <source>
        <dbReference type="ARBA" id="ARBA00022679"/>
    </source>
</evidence>
<feature type="binding site" evidence="10">
    <location>
        <position position="565"/>
    </location>
    <ligand>
        <name>ATP</name>
        <dbReference type="ChEBI" id="CHEBI:30616"/>
    </ligand>
</feature>
<dbReference type="InterPro" id="IPR045864">
    <property type="entry name" value="aa-tRNA-synth_II/BPL/LPL"/>
</dbReference>
<evidence type="ECO:0000256" key="7">
    <source>
        <dbReference type="ARBA" id="ARBA00037982"/>
    </source>
</evidence>
<dbReference type="OrthoDB" id="6778822at2759"/>
<dbReference type="InterPro" id="IPR017441">
    <property type="entry name" value="Protein_kinase_ATP_BS"/>
</dbReference>
<dbReference type="InterPro" id="IPR050339">
    <property type="entry name" value="CC_SR_Kinase"/>
</dbReference>
<evidence type="ECO:0000256" key="2">
    <source>
        <dbReference type="ARBA" id="ARBA00022527"/>
    </source>
</evidence>
<evidence type="ECO:0000259" key="13">
    <source>
        <dbReference type="PROSITE" id="PS50908"/>
    </source>
</evidence>
<comment type="similarity">
    <text evidence="7">Belongs to the protein kinase superfamily. Ser/Thr protein kinase family. GCN2 subfamily.</text>
</comment>
<comment type="catalytic activity">
    <reaction evidence="8">
        <text>L-threonyl-[protein] + ATP = O-phospho-L-threonyl-[protein] + ADP + H(+)</text>
        <dbReference type="Rhea" id="RHEA:46608"/>
        <dbReference type="Rhea" id="RHEA-COMP:11060"/>
        <dbReference type="Rhea" id="RHEA-COMP:11605"/>
        <dbReference type="ChEBI" id="CHEBI:15378"/>
        <dbReference type="ChEBI" id="CHEBI:30013"/>
        <dbReference type="ChEBI" id="CHEBI:30616"/>
        <dbReference type="ChEBI" id="CHEBI:61977"/>
        <dbReference type="ChEBI" id="CHEBI:456216"/>
        <dbReference type="EC" id="2.7.11.1"/>
    </reaction>
</comment>
<evidence type="ECO:0000256" key="9">
    <source>
        <dbReference type="ARBA" id="ARBA00048679"/>
    </source>
</evidence>
<dbReference type="SUPFAM" id="SSF56112">
    <property type="entry name" value="Protein kinase-like (PK-like)"/>
    <property type="match status" value="2"/>
</dbReference>
<dbReference type="GO" id="GO:0051246">
    <property type="term" value="P:regulation of protein metabolic process"/>
    <property type="evidence" value="ECO:0007669"/>
    <property type="project" value="UniProtKB-ARBA"/>
</dbReference>
<dbReference type="InterPro" id="IPR011009">
    <property type="entry name" value="Kinase-like_dom_sf"/>
</dbReference>
<feature type="domain" description="Protein kinase" evidence="12">
    <location>
        <begin position="236"/>
        <end position="486"/>
    </location>
</feature>
<dbReference type="InParanoid" id="A0A1X7U798"/>
<dbReference type="InterPro" id="IPR016135">
    <property type="entry name" value="UBQ-conjugating_enzyme/RWD"/>
</dbReference>